<evidence type="ECO:0000313" key="1">
    <source>
        <dbReference type="EMBL" id="AJD49405.1"/>
    </source>
</evidence>
<protein>
    <submittedName>
        <fullName evidence="1">Uncharacterized protein</fullName>
    </submittedName>
</protein>
<dbReference type="Proteomes" id="UP000006764">
    <property type="component" value="Chromosome"/>
</dbReference>
<sequence length="82" mass="8907">MDREAEHVIADCAADQKNLLLLHCVIAPGRSSAHHVRMMTLARKPQTAHAAPAKAPAARARVVVGMPVRVARAWRKPLLRSG</sequence>
<organism evidence="1 2">
    <name type="scientific">Isoalcanivorax pacificus W11-5</name>
    <dbReference type="NCBI Taxonomy" id="391936"/>
    <lineage>
        <taxon>Bacteria</taxon>
        <taxon>Pseudomonadati</taxon>
        <taxon>Pseudomonadota</taxon>
        <taxon>Gammaproteobacteria</taxon>
        <taxon>Oceanospirillales</taxon>
        <taxon>Alcanivoracaceae</taxon>
        <taxon>Isoalcanivorax</taxon>
    </lineage>
</organism>
<dbReference type="HOGENOM" id="CLU_2550816_0_0_6"/>
<dbReference type="AlphaFoldDB" id="A0A0B4XRK5"/>
<accession>A0A0B4XRK5</accession>
<reference evidence="1 2" key="1">
    <citation type="journal article" date="2012" name="J. Bacteriol.">
        <title>Genome sequence of an alkane-degrading bacterium, Alcanivorax pacificus type strain W11-5, isolated from deep sea sediment.</title>
        <authorList>
            <person name="Lai Q."/>
            <person name="Shao Z."/>
        </authorList>
    </citation>
    <scope>NUCLEOTIDE SEQUENCE [LARGE SCALE GENOMIC DNA]</scope>
    <source>
        <strain evidence="1 2">W11-5</strain>
    </source>
</reference>
<gene>
    <name evidence="1" type="ORF">S7S_14965</name>
</gene>
<proteinExistence type="predicted"/>
<evidence type="ECO:0000313" key="2">
    <source>
        <dbReference type="Proteomes" id="UP000006764"/>
    </source>
</evidence>
<dbReference type="STRING" id="391936.S7S_14965"/>
<name>A0A0B4XRK5_9GAMM</name>
<dbReference type="KEGG" id="apac:S7S_14965"/>
<keyword evidence="2" id="KW-1185">Reference proteome</keyword>
<dbReference type="EMBL" id="CP004387">
    <property type="protein sequence ID" value="AJD49405.1"/>
    <property type="molecule type" value="Genomic_DNA"/>
</dbReference>